<comment type="similarity">
    <text evidence="2">Belongs to the major facilitator superfamily. Nitrate/nitrite porter (TC 2.A.1.8) family.</text>
</comment>
<dbReference type="EMBL" id="JBGEHV010000007">
    <property type="protein sequence ID" value="MEY8038984.1"/>
    <property type="molecule type" value="Genomic_DNA"/>
</dbReference>
<feature type="transmembrane region" description="Helical" evidence="6">
    <location>
        <begin position="332"/>
        <end position="354"/>
    </location>
</feature>
<feature type="transmembrane region" description="Helical" evidence="6">
    <location>
        <begin position="199"/>
        <end position="220"/>
    </location>
</feature>
<keyword evidence="8" id="KW-1185">Reference proteome</keyword>
<dbReference type="InterPro" id="IPR036259">
    <property type="entry name" value="MFS_trans_sf"/>
</dbReference>
<keyword evidence="3 6" id="KW-0812">Transmembrane</keyword>
<evidence type="ECO:0000256" key="5">
    <source>
        <dbReference type="ARBA" id="ARBA00023136"/>
    </source>
</evidence>
<accession>A0ABV4CDZ0</accession>
<dbReference type="Pfam" id="PF07690">
    <property type="entry name" value="MFS_1"/>
    <property type="match status" value="1"/>
</dbReference>
<feature type="transmembrane region" description="Helical" evidence="6">
    <location>
        <begin position="421"/>
        <end position="441"/>
    </location>
</feature>
<keyword evidence="5 6" id="KW-0472">Membrane</keyword>
<sequence length="455" mass="47200">MTTTVHPPPRPGRWISGWDPEDEEFWERSGKRIARRNLALSVLSEHLGFSVWSIWSVMVLFLSPEIGLGFTAGEKFLLVCVPTLVGSLLRLPYSAAVARFGGRNWTVLSTAVLLVPTLLALHFVRQPGTPLWVFLLIGALTGLGGGNFASSMTNIAHFFPRRHQGWALGLNAGGGNLGVAVIQLVALLVIATAGSTSPAYVAAVYLPLIVLAALAAALGMDNLDVVRGAPGAQRDAVREPHTWWLSLLYIGTFGSFIGYGFAFGLVLQSQFGFSALQAAGCTFLGPLLGSLARPLGGALADRFGGAGVTCWNFLGMAAGTALLLVASGQGSFGLFLAAFTALFVLSGLGNGSVYKMIPAVFAERAAARVTAGADAAGAFAEARRLSGAVIGIAGAVGGLGGVLINLAFRASYGGPAASGDLAFVAFLVCYLGCVVLTWACYLRRPAVAVREVAGA</sequence>
<keyword evidence="4 6" id="KW-1133">Transmembrane helix</keyword>
<evidence type="ECO:0000256" key="3">
    <source>
        <dbReference type="ARBA" id="ARBA00022692"/>
    </source>
</evidence>
<feature type="transmembrane region" description="Helical" evidence="6">
    <location>
        <begin position="241"/>
        <end position="265"/>
    </location>
</feature>
<name>A0ABV4CDZ0_9PSEU</name>
<dbReference type="InterPro" id="IPR011701">
    <property type="entry name" value="MFS"/>
</dbReference>
<organism evidence="7 8">
    <name type="scientific">Saccharopolyspora cebuensis</name>
    <dbReference type="NCBI Taxonomy" id="418759"/>
    <lineage>
        <taxon>Bacteria</taxon>
        <taxon>Bacillati</taxon>
        <taxon>Actinomycetota</taxon>
        <taxon>Actinomycetes</taxon>
        <taxon>Pseudonocardiales</taxon>
        <taxon>Pseudonocardiaceae</taxon>
        <taxon>Saccharopolyspora</taxon>
    </lineage>
</organism>
<feature type="transmembrane region" description="Helical" evidence="6">
    <location>
        <begin position="170"/>
        <end position="193"/>
    </location>
</feature>
<feature type="transmembrane region" description="Helical" evidence="6">
    <location>
        <begin position="130"/>
        <end position="149"/>
    </location>
</feature>
<comment type="caution">
    <text evidence="7">The sequence shown here is derived from an EMBL/GenBank/DDBJ whole genome shotgun (WGS) entry which is preliminary data.</text>
</comment>
<gene>
    <name evidence="7" type="ORF">AB8O55_06215</name>
</gene>
<feature type="transmembrane region" description="Helical" evidence="6">
    <location>
        <begin position="303"/>
        <end position="326"/>
    </location>
</feature>
<evidence type="ECO:0000256" key="6">
    <source>
        <dbReference type="SAM" id="Phobius"/>
    </source>
</evidence>
<comment type="subcellular location">
    <subcellularLocation>
        <location evidence="1">Membrane</location>
        <topology evidence="1">Multi-pass membrane protein</topology>
    </subcellularLocation>
</comment>
<dbReference type="SUPFAM" id="SSF103473">
    <property type="entry name" value="MFS general substrate transporter"/>
    <property type="match status" value="1"/>
</dbReference>
<proteinExistence type="inferred from homology"/>
<dbReference type="RefSeq" id="WP_345366394.1">
    <property type="nucleotide sequence ID" value="NZ_BAABII010000016.1"/>
</dbReference>
<dbReference type="Proteomes" id="UP001564626">
    <property type="component" value="Unassembled WGS sequence"/>
</dbReference>
<feature type="transmembrane region" description="Helical" evidence="6">
    <location>
        <begin position="105"/>
        <end position="124"/>
    </location>
</feature>
<evidence type="ECO:0000256" key="1">
    <source>
        <dbReference type="ARBA" id="ARBA00004141"/>
    </source>
</evidence>
<dbReference type="Gene3D" id="1.20.1250.20">
    <property type="entry name" value="MFS general substrate transporter like domains"/>
    <property type="match status" value="1"/>
</dbReference>
<evidence type="ECO:0000313" key="8">
    <source>
        <dbReference type="Proteomes" id="UP001564626"/>
    </source>
</evidence>
<feature type="transmembrane region" description="Helical" evidence="6">
    <location>
        <begin position="388"/>
        <end position="409"/>
    </location>
</feature>
<protein>
    <submittedName>
        <fullName evidence="7">MFS transporter</fullName>
    </submittedName>
</protein>
<evidence type="ECO:0000256" key="4">
    <source>
        <dbReference type="ARBA" id="ARBA00022989"/>
    </source>
</evidence>
<feature type="transmembrane region" description="Helical" evidence="6">
    <location>
        <begin position="38"/>
        <end position="63"/>
    </location>
</feature>
<dbReference type="CDD" id="cd17341">
    <property type="entry name" value="MFS_NRT2_like"/>
    <property type="match status" value="1"/>
</dbReference>
<feature type="transmembrane region" description="Helical" evidence="6">
    <location>
        <begin position="271"/>
        <end position="291"/>
    </location>
</feature>
<dbReference type="InterPro" id="IPR044772">
    <property type="entry name" value="NO3_transporter"/>
</dbReference>
<reference evidence="7 8" key="1">
    <citation type="submission" date="2024-08" db="EMBL/GenBank/DDBJ databases">
        <title>Genome mining of Saccharopolyspora cebuensis PGLac3 from Nigerian medicinal plant.</title>
        <authorList>
            <person name="Ezeobiora C.E."/>
            <person name="Igbokwe N.H."/>
            <person name="Amin D.H."/>
            <person name="Mendie U.E."/>
        </authorList>
    </citation>
    <scope>NUCLEOTIDE SEQUENCE [LARGE SCALE GENOMIC DNA]</scope>
    <source>
        <strain evidence="7 8">PGLac3</strain>
    </source>
</reference>
<feature type="transmembrane region" description="Helical" evidence="6">
    <location>
        <begin position="75"/>
        <end position="93"/>
    </location>
</feature>
<evidence type="ECO:0000313" key="7">
    <source>
        <dbReference type="EMBL" id="MEY8038984.1"/>
    </source>
</evidence>
<evidence type="ECO:0000256" key="2">
    <source>
        <dbReference type="ARBA" id="ARBA00008432"/>
    </source>
</evidence>
<dbReference type="PANTHER" id="PTHR23515">
    <property type="entry name" value="HIGH-AFFINITY NITRATE TRANSPORTER 2.3"/>
    <property type="match status" value="1"/>
</dbReference>